<keyword evidence="6 10" id="KW-0418">Kinase</keyword>
<reference evidence="10 11" key="1">
    <citation type="submission" date="2019-03" db="EMBL/GenBank/DDBJ databases">
        <title>Genomic Encyclopedia of Type Strains, Phase III (KMG-III): the genomes of soil and plant-associated and newly described type strains.</title>
        <authorList>
            <person name="Whitman W."/>
        </authorList>
    </citation>
    <scope>NUCLEOTIDE SEQUENCE [LARGE SCALE GENOMIC DNA]</scope>
    <source>
        <strain evidence="10 11">VKM Ac-2527</strain>
    </source>
</reference>
<comment type="caution">
    <text evidence="10">The sequence shown here is derived from an EMBL/GenBank/DDBJ whole genome shotgun (WGS) entry which is preliminary data.</text>
</comment>
<dbReference type="InterPro" id="IPR050482">
    <property type="entry name" value="Sensor_HK_TwoCompSys"/>
</dbReference>
<gene>
    <name evidence="10" type="ORF">EV643_104256</name>
</gene>
<evidence type="ECO:0000313" key="11">
    <source>
        <dbReference type="Proteomes" id="UP000295388"/>
    </source>
</evidence>
<evidence type="ECO:0000313" key="10">
    <source>
        <dbReference type="EMBL" id="TDO50758.1"/>
    </source>
</evidence>
<dbReference type="AlphaFoldDB" id="A0A4V3CAI4"/>
<dbReference type="PANTHER" id="PTHR24421">
    <property type="entry name" value="NITRATE/NITRITE SENSOR PROTEIN NARX-RELATED"/>
    <property type="match status" value="1"/>
</dbReference>
<evidence type="ECO:0000256" key="7">
    <source>
        <dbReference type="ARBA" id="ARBA00022840"/>
    </source>
</evidence>
<organism evidence="10 11">
    <name type="scientific">Kribbella caucasensis</name>
    <dbReference type="NCBI Taxonomy" id="2512215"/>
    <lineage>
        <taxon>Bacteria</taxon>
        <taxon>Bacillati</taxon>
        <taxon>Actinomycetota</taxon>
        <taxon>Actinomycetes</taxon>
        <taxon>Propionibacteriales</taxon>
        <taxon>Kribbellaceae</taxon>
        <taxon>Kribbella</taxon>
    </lineage>
</organism>
<dbReference type="GO" id="GO:0000155">
    <property type="term" value="F:phosphorelay sensor kinase activity"/>
    <property type="evidence" value="ECO:0007669"/>
    <property type="project" value="InterPro"/>
</dbReference>
<evidence type="ECO:0000256" key="8">
    <source>
        <dbReference type="ARBA" id="ARBA00023012"/>
    </source>
</evidence>
<sequence>MLDDLVAQAGLVIDNVGLGTELQHRLQQIAVQAGELQAAARRIVAAQDEARMRIERDLHDGAQQRLVTLALSLQAVRERAASTGDDRLTAQVGAARHQLSEALLELRELARGIHPAILTQEGLEAAVSFLGERAPLPVRIELHLDRRLGPEVEATAYFVVSEALTNAAKHSGATAISVGGSIQGRDLCLEISDNGRGGADGHWAAVCRVWSTGSRPWTAD</sequence>
<accession>A0A4V3CAI4</accession>
<evidence type="ECO:0000256" key="1">
    <source>
        <dbReference type="ARBA" id="ARBA00000085"/>
    </source>
</evidence>
<dbReference type="Gene3D" id="1.20.5.1930">
    <property type="match status" value="1"/>
</dbReference>
<dbReference type="InterPro" id="IPR011712">
    <property type="entry name" value="Sig_transdc_His_kin_sub3_dim/P"/>
</dbReference>
<dbReference type="Pfam" id="PF07730">
    <property type="entry name" value="HisKA_3"/>
    <property type="match status" value="1"/>
</dbReference>
<feature type="domain" description="Signal transduction histidine kinase subgroup 3 dimerisation and phosphoacceptor" evidence="9">
    <location>
        <begin position="51"/>
        <end position="116"/>
    </location>
</feature>
<evidence type="ECO:0000256" key="3">
    <source>
        <dbReference type="ARBA" id="ARBA00022553"/>
    </source>
</evidence>
<keyword evidence="8" id="KW-0902">Two-component regulatory system</keyword>
<keyword evidence="5" id="KW-0547">Nucleotide-binding</keyword>
<evidence type="ECO:0000256" key="2">
    <source>
        <dbReference type="ARBA" id="ARBA00012438"/>
    </source>
</evidence>
<evidence type="ECO:0000259" key="9">
    <source>
        <dbReference type="Pfam" id="PF07730"/>
    </source>
</evidence>
<dbReference type="GO" id="GO:0046983">
    <property type="term" value="F:protein dimerization activity"/>
    <property type="evidence" value="ECO:0007669"/>
    <property type="project" value="InterPro"/>
</dbReference>
<dbReference type="GO" id="GO:0016020">
    <property type="term" value="C:membrane"/>
    <property type="evidence" value="ECO:0007669"/>
    <property type="project" value="InterPro"/>
</dbReference>
<protein>
    <recommendedName>
        <fullName evidence="2">histidine kinase</fullName>
        <ecNumber evidence="2">2.7.13.3</ecNumber>
    </recommendedName>
</protein>
<keyword evidence="3" id="KW-0597">Phosphoprotein</keyword>
<dbReference type="EC" id="2.7.13.3" evidence="2"/>
<keyword evidence="4" id="KW-0808">Transferase</keyword>
<keyword evidence="11" id="KW-1185">Reference proteome</keyword>
<proteinExistence type="predicted"/>
<evidence type="ECO:0000256" key="6">
    <source>
        <dbReference type="ARBA" id="ARBA00022777"/>
    </source>
</evidence>
<keyword evidence="7" id="KW-0067">ATP-binding</keyword>
<dbReference type="GO" id="GO:0005524">
    <property type="term" value="F:ATP binding"/>
    <property type="evidence" value="ECO:0007669"/>
    <property type="project" value="UniProtKB-KW"/>
</dbReference>
<dbReference type="EMBL" id="SNWQ01000004">
    <property type="protein sequence ID" value="TDO50758.1"/>
    <property type="molecule type" value="Genomic_DNA"/>
</dbReference>
<dbReference type="Gene3D" id="3.30.565.10">
    <property type="entry name" value="Histidine kinase-like ATPase, C-terminal domain"/>
    <property type="match status" value="1"/>
</dbReference>
<dbReference type="Proteomes" id="UP000295388">
    <property type="component" value="Unassembled WGS sequence"/>
</dbReference>
<comment type="catalytic activity">
    <reaction evidence="1">
        <text>ATP + protein L-histidine = ADP + protein N-phospho-L-histidine.</text>
        <dbReference type="EC" id="2.7.13.3"/>
    </reaction>
</comment>
<name>A0A4V3CAI4_9ACTN</name>
<dbReference type="InterPro" id="IPR036890">
    <property type="entry name" value="HATPase_C_sf"/>
</dbReference>
<dbReference type="PANTHER" id="PTHR24421:SF10">
    <property type="entry name" value="NITRATE_NITRITE SENSOR PROTEIN NARQ"/>
    <property type="match status" value="1"/>
</dbReference>
<evidence type="ECO:0000256" key="4">
    <source>
        <dbReference type="ARBA" id="ARBA00022679"/>
    </source>
</evidence>
<evidence type="ECO:0000256" key="5">
    <source>
        <dbReference type="ARBA" id="ARBA00022741"/>
    </source>
</evidence>
<dbReference type="SUPFAM" id="SSF55874">
    <property type="entry name" value="ATPase domain of HSP90 chaperone/DNA topoisomerase II/histidine kinase"/>
    <property type="match status" value="1"/>
</dbReference>